<evidence type="ECO:0000313" key="1">
    <source>
        <dbReference type="EMBL" id="AEP13628.1"/>
    </source>
</evidence>
<keyword evidence="2" id="KW-1185">Reference proteome</keyword>
<dbReference type="KEGG" id="ctm:Cabther_B0630"/>
<dbReference type="AlphaFoldDB" id="G2LKM1"/>
<name>G2LKM1_CHLTF</name>
<accession>G2LKM1</accession>
<organism evidence="1 2">
    <name type="scientific">Chloracidobacterium thermophilum (strain B)</name>
    <dbReference type="NCBI Taxonomy" id="981222"/>
    <lineage>
        <taxon>Bacteria</taxon>
        <taxon>Pseudomonadati</taxon>
        <taxon>Acidobacteriota</taxon>
        <taxon>Terriglobia</taxon>
        <taxon>Terriglobales</taxon>
        <taxon>Acidobacteriaceae</taxon>
        <taxon>Chloracidobacterium</taxon>
    </lineage>
</organism>
<reference evidence="1 2" key="1">
    <citation type="journal article" date="2012" name="Environ. Microbiol.">
        <title>Complete genome of Candidatus Chloracidobacterium thermophilum, a chlorophyll-based photoheterotroph belonging to the phylum Acidobacteria.</title>
        <authorList>
            <person name="Garcia Costas A.M."/>
            <person name="Liu Z."/>
            <person name="Tomsho L.P."/>
            <person name="Schuster S.C."/>
            <person name="Ward D.M."/>
            <person name="Bryant D.A."/>
        </authorList>
    </citation>
    <scope>NUCLEOTIDE SEQUENCE [LARGE SCALE GENOMIC DNA]</scope>
    <source>
        <strain evidence="1 2">B</strain>
    </source>
</reference>
<sequence>MMQDWISLMVVAGAAGFLLHRAWQAVRAWQSPAPGCTSACGCRQAVLRSGKGLAATPAKTTGDIQ</sequence>
<dbReference type="HOGENOM" id="CLU_2841840_0_0_0"/>
<proteinExistence type="predicted"/>
<dbReference type="Proteomes" id="UP000006791">
    <property type="component" value="Chromosome 2"/>
</dbReference>
<gene>
    <name evidence="1" type="ordered locus">Cabther_B0630</name>
</gene>
<dbReference type="EMBL" id="CP002515">
    <property type="protein sequence ID" value="AEP13628.1"/>
    <property type="molecule type" value="Genomic_DNA"/>
</dbReference>
<protein>
    <submittedName>
        <fullName evidence="1">Uncharacterized protein</fullName>
    </submittedName>
</protein>
<evidence type="ECO:0000313" key="2">
    <source>
        <dbReference type="Proteomes" id="UP000006791"/>
    </source>
</evidence>